<gene>
    <name evidence="1" type="ORF">FHU36_007774</name>
</gene>
<comment type="caution">
    <text evidence="1">The sequence shown here is derived from an EMBL/GenBank/DDBJ whole genome shotgun (WGS) entry which is preliminary data.</text>
</comment>
<name>A0A7X0CCF2_9ACTN</name>
<accession>A0A7X0CCF2</accession>
<proteinExistence type="predicted"/>
<keyword evidence="2" id="KW-1185">Reference proteome</keyword>
<protein>
    <submittedName>
        <fullName evidence="1">Uncharacterized protein</fullName>
    </submittedName>
</protein>
<dbReference type="RefSeq" id="WP_185088991.1">
    <property type="nucleotide sequence ID" value="NZ_JACHJB010000004.1"/>
</dbReference>
<sequence>MTIIPSVPERYDLLEDALCLLPILWGPGTKPFQGKVLDVPEASTWQAWSTGFDRGGRVPRASRSP</sequence>
<evidence type="ECO:0000313" key="2">
    <source>
        <dbReference type="Proteomes" id="UP000583800"/>
    </source>
</evidence>
<dbReference type="AlphaFoldDB" id="A0A7X0CCF2"/>
<organism evidence="1 2">
    <name type="scientific">Nonomuraea muscovyensis</name>
    <dbReference type="NCBI Taxonomy" id="1124761"/>
    <lineage>
        <taxon>Bacteria</taxon>
        <taxon>Bacillati</taxon>
        <taxon>Actinomycetota</taxon>
        <taxon>Actinomycetes</taxon>
        <taxon>Streptosporangiales</taxon>
        <taxon>Streptosporangiaceae</taxon>
        <taxon>Nonomuraea</taxon>
    </lineage>
</organism>
<reference evidence="1 2" key="1">
    <citation type="submission" date="2020-08" db="EMBL/GenBank/DDBJ databases">
        <title>Sequencing the genomes of 1000 actinobacteria strains.</title>
        <authorList>
            <person name="Klenk H.-P."/>
        </authorList>
    </citation>
    <scope>NUCLEOTIDE SEQUENCE [LARGE SCALE GENOMIC DNA]</scope>
    <source>
        <strain evidence="1 2">DSM 45913</strain>
    </source>
</reference>
<dbReference type="EMBL" id="JACHJB010000004">
    <property type="protein sequence ID" value="MBB6351191.1"/>
    <property type="molecule type" value="Genomic_DNA"/>
</dbReference>
<dbReference type="Proteomes" id="UP000583800">
    <property type="component" value="Unassembled WGS sequence"/>
</dbReference>
<evidence type="ECO:0000313" key="1">
    <source>
        <dbReference type="EMBL" id="MBB6351191.1"/>
    </source>
</evidence>